<dbReference type="OrthoDB" id="9813953at2"/>
<keyword evidence="4" id="KW-1185">Reference proteome</keyword>
<sequence>MKVLLVDDSGVMRKIIARSLHSLWINEVIEAGDGAEALQLFGDGDGFDLVITDWNMPNMNGLELVHAIRAAGHKLPIIMITTETEKTQVIKAIQAGVNDYLTKPFDQDMLQLKLTRVLPNPQSI</sequence>
<protein>
    <recommendedName>
        <fullName evidence="2">Response regulatory domain-containing protein</fullName>
    </recommendedName>
</protein>
<dbReference type="Gene3D" id="3.40.50.2300">
    <property type="match status" value="1"/>
</dbReference>
<dbReference type="InterPro" id="IPR001789">
    <property type="entry name" value="Sig_transdc_resp-reg_receiver"/>
</dbReference>
<evidence type="ECO:0000313" key="4">
    <source>
        <dbReference type="Proteomes" id="UP000315471"/>
    </source>
</evidence>
<dbReference type="PANTHER" id="PTHR43228">
    <property type="entry name" value="TWO-COMPONENT RESPONSE REGULATOR"/>
    <property type="match status" value="1"/>
</dbReference>
<proteinExistence type="predicted"/>
<dbReference type="AlphaFoldDB" id="A0A5C6DYL6"/>
<dbReference type="EMBL" id="SJPY01000005">
    <property type="protein sequence ID" value="TWU40146.1"/>
    <property type="molecule type" value="Genomic_DNA"/>
</dbReference>
<dbReference type="Proteomes" id="UP000315471">
    <property type="component" value="Unassembled WGS sequence"/>
</dbReference>
<dbReference type="RefSeq" id="WP_146600758.1">
    <property type="nucleotide sequence ID" value="NZ_SJPY01000005.1"/>
</dbReference>
<comment type="caution">
    <text evidence="3">The sequence shown here is derived from an EMBL/GenBank/DDBJ whole genome shotgun (WGS) entry which is preliminary data.</text>
</comment>
<dbReference type="SUPFAM" id="SSF52172">
    <property type="entry name" value="CheY-like"/>
    <property type="match status" value="1"/>
</dbReference>
<dbReference type="Pfam" id="PF00072">
    <property type="entry name" value="Response_reg"/>
    <property type="match status" value="1"/>
</dbReference>
<evidence type="ECO:0000313" key="3">
    <source>
        <dbReference type="EMBL" id="TWU40146.1"/>
    </source>
</evidence>
<accession>A0A5C6DYL6</accession>
<dbReference type="GO" id="GO:0000160">
    <property type="term" value="P:phosphorelay signal transduction system"/>
    <property type="evidence" value="ECO:0007669"/>
    <property type="project" value="InterPro"/>
</dbReference>
<feature type="domain" description="Response regulatory" evidence="2">
    <location>
        <begin position="2"/>
        <end position="118"/>
    </location>
</feature>
<dbReference type="PROSITE" id="PS50110">
    <property type="entry name" value="RESPONSE_REGULATORY"/>
    <property type="match status" value="1"/>
</dbReference>
<evidence type="ECO:0000259" key="2">
    <source>
        <dbReference type="PROSITE" id="PS50110"/>
    </source>
</evidence>
<feature type="modified residue" description="4-aspartylphosphate" evidence="1">
    <location>
        <position position="53"/>
    </location>
</feature>
<dbReference type="InterPro" id="IPR052048">
    <property type="entry name" value="ST_Response_Regulator"/>
</dbReference>
<name>A0A5C6DYL6_9BACT</name>
<dbReference type="SMART" id="SM00448">
    <property type="entry name" value="REC"/>
    <property type="match status" value="1"/>
</dbReference>
<dbReference type="InterPro" id="IPR011006">
    <property type="entry name" value="CheY-like_superfamily"/>
</dbReference>
<gene>
    <name evidence="3" type="ORF">Q31b_34910</name>
</gene>
<dbReference type="PANTHER" id="PTHR43228:SF1">
    <property type="entry name" value="TWO-COMPONENT RESPONSE REGULATOR ARR22"/>
    <property type="match status" value="1"/>
</dbReference>
<reference evidence="3 4" key="1">
    <citation type="submission" date="2019-02" db="EMBL/GenBank/DDBJ databases">
        <title>Deep-cultivation of Planctomycetes and their phenomic and genomic characterization uncovers novel biology.</title>
        <authorList>
            <person name="Wiegand S."/>
            <person name="Jogler M."/>
            <person name="Boedeker C."/>
            <person name="Pinto D."/>
            <person name="Vollmers J."/>
            <person name="Rivas-Marin E."/>
            <person name="Kohn T."/>
            <person name="Peeters S.H."/>
            <person name="Heuer A."/>
            <person name="Rast P."/>
            <person name="Oberbeckmann S."/>
            <person name="Bunk B."/>
            <person name="Jeske O."/>
            <person name="Meyerdierks A."/>
            <person name="Storesund J.E."/>
            <person name="Kallscheuer N."/>
            <person name="Luecker S."/>
            <person name="Lage O.M."/>
            <person name="Pohl T."/>
            <person name="Merkel B.J."/>
            <person name="Hornburger P."/>
            <person name="Mueller R.-W."/>
            <person name="Bruemmer F."/>
            <person name="Labrenz M."/>
            <person name="Spormann A.M."/>
            <person name="Op Den Camp H."/>
            <person name="Overmann J."/>
            <person name="Amann R."/>
            <person name="Jetten M.S.M."/>
            <person name="Mascher T."/>
            <person name="Medema M.H."/>
            <person name="Devos D.P."/>
            <person name="Kaster A.-K."/>
            <person name="Ovreas L."/>
            <person name="Rohde M."/>
            <person name="Galperin M.Y."/>
            <person name="Jogler C."/>
        </authorList>
    </citation>
    <scope>NUCLEOTIDE SEQUENCE [LARGE SCALE GENOMIC DNA]</scope>
    <source>
        <strain evidence="3 4">Q31b</strain>
    </source>
</reference>
<keyword evidence="1" id="KW-0597">Phosphoprotein</keyword>
<organism evidence="3 4">
    <name type="scientific">Novipirellula aureliae</name>
    <dbReference type="NCBI Taxonomy" id="2527966"/>
    <lineage>
        <taxon>Bacteria</taxon>
        <taxon>Pseudomonadati</taxon>
        <taxon>Planctomycetota</taxon>
        <taxon>Planctomycetia</taxon>
        <taxon>Pirellulales</taxon>
        <taxon>Pirellulaceae</taxon>
        <taxon>Novipirellula</taxon>
    </lineage>
</organism>
<evidence type="ECO:0000256" key="1">
    <source>
        <dbReference type="PROSITE-ProRule" id="PRU00169"/>
    </source>
</evidence>